<dbReference type="Pfam" id="PF03706">
    <property type="entry name" value="LPG_synthase_TM"/>
    <property type="match status" value="1"/>
</dbReference>
<dbReference type="PANTHER" id="PTHR39087:SF2">
    <property type="entry name" value="UPF0104 MEMBRANE PROTEIN MJ1595"/>
    <property type="match status" value="1"/>
</dbReference>
<dbReference type="Proteomes" id="UP000480275">
    <property type="component" value="Unassembled WGS sequence"/>
</dbReference>
<evidence type="ECO:0000313" key="9">
    <source>
        <dbReference type="Proteomes" id="UP000480275"/>
    </source>
</evidence>
<name>A0A6L5JVJ0_RHOTE</name>
<keyword evidence="3 7" id="KW-0812">Transmembrane</keyword>
<keyword evidence="2" id="KW-1003">Cell membrane</keyword>
<dbReference type="PANTHER" id="PTHR39087">
    <property type="entry name" value="UPF0104 MEMBRANE PROTEIN MJ1595"/>
    <property type="match status" value="1"/>
</dbReference>
<keyword evidence="5 7" id="KW-0472">Membrane</keyword>
<evidence type="ECO:0000256" key="2">
    <source>
        <dbReference type="ARBA" id="ARBA00022475"/>
    </source>
</evidence>
<sequence>MGGHPRSVGRALREPRLPWRRHHRLTAPNARDTGSSRPKEGCGADAARPTGTRGLPVRAALASVALAALGYLALSLWAGWRDVVAGIDAVGPLVLAGLLALSLANYLLRFVRWGRYLSLLDAPVPWRINLPVYFAGFALTTTPGKLGETLRSALLKPHGVPPPASLAAFFAERASDLLAVITITSFGLWSYAPARPAVAAGLALVLVALIGVQSTRLIAAIDRRASAHPHALAKLVVRLCEIVLHFRRCFRLPAMSMGLAFGIAAWLAEGIGFWWLLAALGQPLPLADAVFIYAFAMLVGGLSFLPGGLGGSEAVMIGLLTLHGLPDASAVTATLICRLATLWFAVAIGAVFLSRQR</sequence>
<feature type="region of interest" description="Disordered" evidence="6">
    <location>
        <begin position="23"/>
        <end position="49"/>
    </location>
</feature>
<gene>
    <name evidence="8" type="ORF">GHK24_02095</name>
</gene>
<evidence type="ECO:0000313" key="8">
    <source>
        <dbReference type="EMBL" id="MQY50570.1"/>
    </source>
</evidence>
<keyword evidence="4 7" id="KW-1133">Transmembrane helix</keyword>
<proteinExistence type="predicted"/>
<accession>A0A6L5JVJ0</accession>
<dbReference type="AlphaFoldDB" id="A0A6L5JVJ0"/>
<evidence type="ECO:0000256" key="5">
    <source>
        <dbReference type="ARBA" id="ARBA00023136"/>
    </source>
</evidence>
<evidence type="ECO:0000256" key="6">
    <source>
        <dbReference type="SAM" id="MobiDB-lite"/>
    </source>
</evidence>
<evidence type="ECO:0000256" key="1">
    <source>
        <dbReference type="ARBA" id="ARBA00004651"/>
    </source>
</evidence>
<feature type="transmembrane region" description="Helical" evidence="7">
    <location>
        <begin position="57"/>
        <end position="77"/>
    </location>
</feature>
<evidence type="ECO:0000256" key="7">
    <source>
        <dbReference type="SAM" id="Phobius"/>
    </source>
</evidence>
<dbReference type="OrthoDB" id="9799911at2"/>
<comment type="subcellular location">
    <subcellularLocation>
        <location evidence="1">Cell membrane</location>
        <topology evidence="1">Multi-pass membrane protein</topology>
    </subcellularLocation>
</comment>
<dbReference type="NCBIfam" id="TIGR00374">
    <property type="entry name" value="flippase-like domain"/>
    <property type="match status" value="1"/>
</dbReference>
<comment type="caution">
    <text evidence="8">The sequence shown here is derived from an EMBL/GenBank/DDBJ whole genome shotgun (WGS) entry which is preliminary data.</text>
</comment>
<protein>
    <submittedName>
        <fullName evidence="8">Flippase-like domain-containing protein</fullName>
    </submittedName>
</protein>
<feature type="transmembrane region" description="Helical" evidence="7">
    <location>
        <begin position="329"/>
        <end position="353"/>
    </location>
</feature>
<dbReference type="EMBL" id="WIXJ01000001">
    <property type="protein sequence ID" value="MQY50570.1"/>
    <property type="molecule type" value="Genomic_DNA"/>
</dbReference>
<dbReference type="GO" id="GO:0005886">
    <property type="term" value="C:plasma membrane"/>
    <property type="evidence" value="ECO:0007669"/>
    <property type="project" value="UniProtKB-SubCell"/>
</dbReference>
<evidence type="ECO:0000256" key="3">
    <source>
        <dbReference type="ARBA" id="ARBA00022692"/>
    </source>
</evidence>
<feature type="transmembrane region" description="Helical" evidence="7">
    <location>
        <begin position="290"/>
        <end position="309"/>
    </location>
</feature>
<feature type="transmembrane region" description="Helical" evidence="7">
    <location>
        <begin position="259"/>
        <end position="278"/>
    </location>
</feature>
<dbReference type="InterPro" id="IPR022791">
    <property type="entry name" value="L-PG_synthase/AglD"/>
</dbReference>
<feature type="transmembrane region" description="Helical" evidence="7">
    <location>
        <begin position="89"/>
        <end position="108"/>
    </location>
</feature>
<reference evidence="8 9" key="1">
    <citation type="submission" date="2019-10" db="EMBL/GenBank/DDBJ databases">
        <title>Whole-genome sequence of the purple nonsulfur photosynthetic bacterium Rhodocyclus tenuis.</title>
        <authorList>
            <person name="Kyndt J.A."/>
            <person name="Meyer T.E."/>
        </authorList>
    </citation>
    <scope>NUCLEOTIDE SEQUENCE [LARGE SCALE GENOMIC DNA]</scope>
    <source>
        <strain evidence="8 9">DSM 110</strain>
    </source>
</reference>
<organism evidence="8 9">
    <name type="scientific">Rhodocyclus tenuis</name>
    <name type="common">Rhodospirillum tenue</name>
    <dbReference type="NCBI Taxonomy" id="1066"/>
    <lineage>
        <taxon>Bacteria</taxon>
        <taxon>Pseudomonadati</taxon>
        <taxon>Pseudomonadota</taxon>
        <taxon>Betaproteobacteria</taxon>
        <taxon>Rhodocyclales</taxon>
        <taxon>Rhodocyclaceae</taxon>
        <taxon>Rhodocyclus</taxon>
    </lineage>
</organism>
<feature type="transmembrane region" description="Helical" evidence="7">
    <location>
        <begin position="198"/>
        <end position="219"/>
    </location>
</feature>
<evidence type="ECO:0000256" key="4">
    <source>
        <dbReference type="ARBA" id="ARBA00022989"/>
    </source>
</evidence>